<dbReference type="Gene3D" id="1.10.132.130">
    <property type="match status" value="1"/>
</dbReference>
<feature type="signal peptide" evidence="1">
    <location>
        <begin position="1"/>
        <end position="22"/>
    </location>
</feature>
<organism evidence="3 4">
    <name type="scientific">Tanacetum coccineum</name>
    <dbReference type="NCBI Taxonomy" id="301880"/>
    <lineage>
        <taxon>Eukaryota</taxon>
        <taxon>Viridiplantae</taxon>
        <taxon>Streptophyta</taxon>
        <taxon>Embryophyta</taxon>
        <taxon>Tracheophyta</taxon>
        <taxon>Spermatophyta</taxon>
        <taxon>Magnoliopsida</taxon>
        <taxon>eudicotyledons</taxon>
        <taxon>Gunneridae</taxon>
        <taxon>Pentapetalae</taxon>
        <taxon>asterids</taxon>
        <taxon>campanulids</taxon>
        <taxon>Asterales</taxon>
        <taxon>Asteraceae</taxon>
        <taxon>Asteroideae</taxon>
        <taxon>Anthemideae</taxon>
        <taxon>Anthemidinae</taxon>
        <taxon>Tanacetum</taxon>
    </lineage>
</organism>
<feature type="domain" description="Legumain prodomain" evidence="2">
    <location>
        <begin position="94"/>
        <end position="184"/>
    </location>
</feature>
<evidence type="ECO:0000313" key="3">
    <source>
        <dbReference type="EMBL" id="GJT79436.1"/>
    </source>
</evidence>
<keyword evidence="1" id="KW-0732">Signal</keyword>
<reference evidence="3" key="2">
    <citation type="submission" date="2022-01" db="EMBL/GenBank/DDBJ databases">
        <authorList>
            <person name="Yamashiro T."/>
            <person name="Shiraishi A."/>
            <person name="Satake H."/>
            <person name="Nakayama K."/>
        </authorList>
    </citation>
    <scope>NUCLEOTIDE SEQUENCE</scope>
</reference>
<keyword evidence="4" id="KW-1185">Reference proteome</keyword>
<proteinExistence type="predicted"/>
<protein>
    <recommendedName>
        <fullName evidence="2">Legumain prodomain domain-containing protein</fullName>
    </recommendedName>
</protein>
<accession>A0ABQ5GW40</accession>
<sequence>MKSSLLGLVCFFLVILLAKVSGHQNVPILERNMEAISGHPCWEVLEAMANRNVTILYRNMEALTGIDNDLYQLWLSIKVFPGKYSYRSMVINMIYQYLKDNEYVNNKIDMVGSILFGPEKGHSILSLPSGHTLDPQCVTSSRHFFAHQCGFLSTIPVKHEQPFVNMCNHVGDKASIKEAIIAACGGMNNIKSYDVDVRNPTTYVTPAPTHGSSDYCERVFVNGASRKVLGSFAKIYRVLLIPTAVISHDSHDKAQICIHGDASLGLCQCDKDDWIPLGNGFWSFVMSPYEKKIVDIRFTSGIHGSVDISLDEVLQGWCYFFLAVGTALLLGTKFILSRDVDEIKDITVKLPWVKNR</sequence>
<dbReference type="PANTHER" id="PTHR31587:SF3">
    <property type="entry name" value="EXPRESSED PROTEIN"/>
    <property type="match status" value="1"/>
</dbReference>
<gene>
    <name evidence="3" type="ORF">Tco_1053778</name>
</gene>
<dbReference type="InterPro" id="IPR046427">
    <property type="entry name" value="Legumain_prodom_sf"/>
</dbReference>
<evidence type="ECO:0000256" key="1">
    <source>
        <dbReference type="SAM" id="SignalP"/>
    </source>
</evidence>
<dbReference type="InterPro" id="IPR048501">
    <property type="entry name" value="Legum_prodom"/>
</dbReference>
<evidence type="ECO:0000259" key="2">
    <source>
        <dbReference type="Pfam" id="PF20985"/>
    </source>
</evidence>
<name>A0ABQ5GW40_9ASTR</name>
<comment type="caution">
    <text evidence="3">The sequence shown here is derived from an EMBL/GenBank/DDBJ whole genome shotgun (WGS) entry which is preliminary data.</text>
</comment>
<dbReference type="EMBL" id="BQNB010018899">
    <property type="protein sequence ID" value="GJT79436.1"/>
    <property type="molecule type" value="Genomic_DNA"/>
</dbReference>
<evidence type="ECO:0000313" key="4">
    <source>
        <dbReference type="Proteomes" id="UP001151760"/>
    </source>
</evidence>
<feature type="chain" id="PRO_5045787794" description="Legumain prodomain domain-containing protein" evidence="1">
    <location>
        <begin position="23"/>
        <end position="356"/>
    </location>
</feature>
<dbReference type="Proteomes" id="UP001151760">
    <property type="component" value="Unassembled WGS sequence"/>
</dbReference>
<reference evidence="3" key="1">
    <citation type="journal article" date="2022" name="Int. J. Mol. Sci.">
        <title>Draft Genome of Tanacetum Coccineum: Genomic Comparison of Closely Related Tanacetum-Family Plants.</title>
        <authorList>
            <person name="Yamashiro T."/>
            <person name="Shiraishi A."/>
            <person name="Nakayama K."/>
            <person name="Satake H."/>
        </authorList>
    </citation>
    <scope>NUCLEOTIDE SEQUENCE</scope>
</reference>
<dbReference type="PANTHER" id="PTHR31587">
    <property type="entry name" value="TRANSMEMBRANE PROTEIN (DUF2215)"/>
    <property type="match status" value="1"/>
</dbReference>
<dbReference type="Pfam" id="PF20985">
    <property type="entry name" value="Legum_prodom"/>
    <property type="match status" value="1"/>
</dbReference>